<keyword evidence="2" id="KW-1185">Reference proteome</keyword>
<dbReference type="Proteomes" id="UP001153148">
    <property type="component" value="Unassembled WGS sequence"/>
</dbReference>
<reference evidence="1" key="1">
    <citation type="submission" date="2021-03" db="EMBL/GenBank/DDBJ databases">
        <authorList>
            <person name="Tran Van P."/>
        </authorList>
    </citation>
    <scope>NUCLEOTIDE SEQUENCE</scope>
</reference>
<name>A0ABN7NHX3_TIMPD</name>
<comment type="caution">
    <text evidence="1">The sequence shown here is derived from an EMBL/GenBank/DDBJ whole genome shotgun (WGS) entry which is preliminary data.</text>
</comment>
<evidence type="ECO:0000313" key="1">
    <source>
        <dbReference type="EMBL" id="CAG2054126.1"/>
    </source>
</evidence>
<protein>
    <submittedName>
        <fullName evidence="1">Uncharacterized protein</fullName>
    </submittedName>
</protein>
<dbReference type="EMBL" id="CAJPIN010001001">
    <property type="protein sequence ID" value="CAG2054126.1"/>
    <property type="molecule type" value="Genomic_DNA"/>
</dbReference>
<organism evidence="1 2">
    <name type="scientific">Timema podura</name>
    <name type="common">Walking stick</name>
    <dbReference type="NCBI Taxonomy" id="61482"/>
    <lineage>
        <taxon>Eukaryota</taxon>
        <taxon>Metazoa</taxon>
        <taxon>Ecdysozoa</taxon>
        <taxon>Arthropoda</taxon>
        <taxon>Hexapoda</taxon>
        <taxon>Insecta</taxon>
        <taxon>Pterygota</taxon>
        <taxon>Neoptera</taxon>
        <taxon>Polyneoptera</taxon>
        <taxon>Phasmatodea</taxon>
        <taxon>Timematodea</taxon>
        <taxon>Timematoidea</taxon>
        <taxon>Timematidae</taxon>
        <taxon>Timema</taxon>
    </lineage>
</organism>
<evidence type="ECO:0000313" key="2">
    <source>
        <dbReference type="Proteomes" id="UP001153148"/>
    </source>
</evidence>
<gene>
    <name evidence="1" type="ORF">TPAB3V08_LOCUS1161</name>
</gene>
<dbReference type="Gene3D" id="1.25.50.20">
    <property type="match status" value="1"/>
</dbReference>
<sequence length="163" mass="17652">MTHVLNASVWTGLYLPRDHKSDMPIKSLRLVGISSSHQRELQFEDKTRLNVFRTKHRCGFISSLSGVVTKSEQVDKLKQFIEDNQDALGSSAVTSATNTLVSAERNLAWLDAHAQTIAAWINATDTTTVAPGGGGGGAPSSYSSTTVLLMLLLSTVSCWIGRF</sequence>
<accession>A0ABN7NHX3</accession>
<proteinExistence type="predicted"/>